<dbReference type="PANTHER" id="PTHR35179">
    <property type="entry name" value="PROTEIN CBG02620"/>
    <property type="match status" value="1"/>
</dbReference>
<dbReference type="PANTHER" id="PTHR35179:SF2">
    <property type="entry name" value="START DOMAIN-CONTAINING PROTEIN"/>
    <property type="match status" value="1"/>
</dbReference>
<dbReference type="Proteomes" id="UP000076584">
    <property type="component" value="Unassembled WGS sequence"/>
</dbReference>
<proteinExistence type="predicted"/>
<dbReference type="AlphaFoldDB" id="A0A166Q7D7"/>
<sequence length="397" mass="44091">LRCFIRHDLDHIHLSSITGAVLSVTITLSMPSVVAEISHSDLGNPPICDATITDLQHVASYNWLDKTLPTILVPGAPPLWSPPPRPPTMMPDSGTVYIDQNAARSHYPLEPLLRALLVQNPKFELGDIDLVTDRNNIRKLLRFVQKSSSDPFEIQVEIAGSKTALFTRVETKTKDTIQGFRGFGHNFEKAYTKGLVGSTGHHRIVHYHFGGLKFIIRHETDGYVDNKDGSSGIAEAPDVADNLSDLLGAVSISETREPARNMPVTVAKTKTAPVNLASTIEIKTRAASRTLDMIEVAPQLWISQTPILVVAYHRNRVFSDVRLRNVKQDIHDWEVANQTVLQKLAFLIKKICTAVKSSGNRSGVVRYDGTKLKVTSGEQKRALPLDLYSLWDVKKQR</sequence>
<accession>A0A166Q7D7</accession>
<dbReference type="EMBL" id="LFIW01002534">
    <property type="protein sequence ID" value="KZL67602.1"/>
    <property type="molecule type" value="Genomic_DNA"/>
</dbReference>
<evidence type="ECO:0000313" key="1">
    <source>
        <dbReference type="EMBL" id="KZL67602.1"/>
    </source>
</evidence>
<dbReference type="STRING" id="1573173.A0A166Q7D7"/>
<keyword evidence="2" id="KW-1185">Reference proteome</keyword>
<protein>
    <submittedName>
        <fullName evidence="1">Geranylgeranyl pyrophosphate synthetase</fullName>
    </submittedName>
</protein>
<reference evidence="1 2" key="1">
    <citation type="submission" date="2015-06" db="EMBL/GenBank/DDBJ databases">
        <title>Survival trade-offs in plant roots during colonization by closely related pathogenic and mutualistic fungi.</title>
        <authorList>
            <person name="Hacquard S."/>
            <person name="Kracher B."/>
            <person name="Hiruma K."/>
            <person name="Weinman A."/>
            <person name="Muench P."/>
            <person name="Garrido Oter R."/>
            <person name="Ver Loren van Themaat E."/>
            <person name="Dallerey J.-F."/>
            <person name="Damm U."/>
            <person name="Henrissat B."/>
            <person name="Lespinet O."/>
            <person name="Thon M."/>
            <person name="Kemen E."/>
            <person name="McHardy A.C."/>
            <person name="Schulze-Lefert P."/>
            <person name="O'Connell R.J."/>
        </authorList>
    </citation>
    <scope>NUCLEOTIDE SEQUENCE [LARGE SCALE GENOMIC DNA]</scope>
    <source>
        <strain evidence="1 2">MAFF 238704</strain>
    </source>
</reference>
<name>A0A166Q7D7_COLIC</name>
<feature type="non-terminal residue" evidence="1">
    <location>
        <position position="1"/>
    </location>
</feature>
<evidence type="ECO:0000313" key="2">
    <source>
        <dbReference type="Proteomes" id="UP000076584"/>
    </source>
</evidence>
<gene>
    <name evidence="1" type="ORF">CI238_13067</name>
</gene>
<organism evidence="1 2">
    <name type="scientific">Colletotrichum incanum</name>
    <name type="common">Soybean anthracnose fungus</name>
    <dbReference type="NCBI Taxonomy" id="1573173"/>
    <lineage>
        <taxon>Eukaryota</taxon>
        <taxon>Fungi</taxon>
        <taxon>Dikarya</taxon>
        <taxon>Ascomycota</taxon>
        <taxon>Pezizomycotina</taxon>
        <taxon>Sordariomycetes</taxon>
        <taxon>Hypocreomycetidae</taxon>
        <taxon>Glomerellales</taxon>
        <taxon>Glomerellaceae</taxon>
        <taxon>Colletotrichum</taxon>
        <taxon>Colletotrichum spaethianum species complex</taxon>
    </lineage>
</organism>
<comment type="caution">
    <text evidence="1">The sequence shown here is derived from an EMBL/GenBank/DDBJ whole genome shotgun (WGS) entry which is preliminary data.</text>
</comment>